<dbReference type="PANTHER" id="PTHR12905">
    <property type="entry name" value="METALLOPHOSPHOESTERASE"/>
    <property type="match status" value="1"/>
</dbReference>
<sequence length="403" mass="45562">MLPCRAQPVKELYSRRLRDAVLAPVGPERRCLRLVHISDTHGSFYDVPEGDILIHSGDFSNYGLQHGLEEVEAFVSYFKSLPHQYKVLVPGNHELYMDRLPLEQLREMLGCTPGSNRFLLVDEEVTIEGIKFYGSPWTQCSMAWAATTETSRAERWRHIPEDTDVLVTHMPPYKIFDLAWQPDGKFYHWGCQALLKRIGQVLPTLHCFGHVHDEVGRKNLSFGADLEVMFSNAAFDLKRTANLFDFHVPVEPPAVMAPPAAAVDPPATMPATVGYLQVTGQDLVLDLDAEDPAQETVFLWKRLPANRPNQLWQLHQIGDEHSCRYGIRSMCNGQLLQRIGDGLKARRSEFGDAMTWAEDGVVLDHNGCTLVCPRRLRSGQLLEIAPVPHEEALKLEFLPVECF</sequence>
<dbReference type="Pfam" id="PF00149">
    <property type="entry name" value="Metallophos"/>
    <property type="match status" value="1"/>
</dbReference>
<dbReference type="PANTHER" id="PTHR12905:SF0">
    <property type="entry name" value="CALCINEURIN-LIKE PHOSPHOESTERASE DOMAIN-CONTAINING PROTEIN"/>
    <property type="match status" value="1"/>
</dbReference>
<feature type="domain" description="Calcineurin-like phosphoesterase" evidence="1">
    <location>
        <begin position="32"/>
        <end position="213"/>
    </location>
</feature>
<evidence type="ECO:0000259" key="1">
    <source>
        <dbReference type="Pfam" id="PF00149"/>
    </source>
</evidence>
<reference evidence="2 3" key="1">
    <citation type="submission" date="2024-02" db="EMBL/GenBank/DDBJ databases">
        <authorList>
            <person name="Chen Y."/>
            <person name="Shah S."/>
            <person name="Dougan E. K."/>
            <person name="Thang M."/>
            <person name="Chan C."/>
        </authorList>
    </citation>
    <scope>NUCLEOTIDE SEQUENCE [LARGE SCALE GENOMIC DNA]</scope>
</reference>
<dbReference type="Proteomes" id="UP001642484">
    <property type="component" value="Unassembled WGS sequence"/>
</dbReference>
<dbReference type="InterPro" id="IPR004843">
    <property type="entry name" value="Calcineurin-like_PHP"/>
</dbReference>
<dbReference type="EMBL" id="CAXAMN010011112">
    <property type="protein sequence ID" value="CAK9034020.1"/>
    <property type="molecule type" value="Genomic_DNA"/>
</dbReference>
<protein>
    <recommendedName>
        <fullName evidence="1">Calcineurin-like phosphoesterase domain-containing protein</fullName>
    </recommendedName>
</protein>
<comment type="caution">
    <text evidence="2">The sequence shown here is derived from an EMBL/GenBank/DDBJ whole genome shotgun (WGS) entry which is preliminary data.</text>
</comment>
<keyword evidence="3" id="KW-1185">Reference proteome</keyword>
<proteinExistence type="predicted"/>
<evidence type="ECO:0000313" key="3">
    <source>
        <dbReference type="Proteomes" id="UP001642484"/>
    </source>
</evidence>
<organism evidence="2 3">
    <name type="scientific">Durusdinium trenchii</name>
    <dbReference type="NCBI Taxonomy" id="1381693"/>
    <lineage>
        <taxon>Eukaryota</taxon>
        <taxon>Sar</taxon>
        <taxon>Alveolata</taxon>
        <taxon>Dinophyceae</taxon>
        <taxon>Suessiales</taxon>
        <taxon>Symbiodiniaceae</taxon>
        <taxon>Durusdinium</taxon>
    </lineage>
</organism>
<accession>A0ABP0L4K9</accession>
<dbReference type="Gene3D" id="3.60.21.10">
    <property type="match status" value="1"/>
</dbReference>
<dbReference type="CDD" id="cd07379">
    <property type="entry name" value="MPP_239FB"/>
    <property type="match status" value="1"/>
</dbReference>
<gene>
    <name evidence="2" type="ORF">CCMP2556_LOCUS19303</name>
</gene>
<dbReference type="SUPFAM" id="SSF56300">
    <property type="entry name" value="Metallo-dependent phosphatases"/>
    <property type="match status" value="1"/>
</dbReference>
<dbReference type="InterPro" id="IPR029052">
    <property type="entry name" value="Metallo-depent_PP-like"/>
</dbReference>
<evidence type="ECO:0000313" key="2">
    <source>
        <dbReference type="EMBL" id="CAK9034020.1"/>
    </source>
</evidence>
<name>A0ABP0L4K9_9DINO</name>
<dbReference type="InterPro" id="IPR051693">
    <property type="entry name" value="UPF0046_metallophosphoest"/>
</dbReference>